<dbReference type="InterPro" id="IPR027417">
    <property type="entry name" value="P-loop_NTPase"/>
</dbReference>
<evidence type="ECO:0000259" key="7">
    <source>
        <dbReference type="Pfam" id="PF13086"/>
    </source>
</evidence>
<dbReference type="Pfam" id="PF13086">
    <property type="entry name" value="AAA_11"/>
    <property type="match status" value="1"/>
</dbReference>
<keyword evidence="2" id="KW-0547">Nucleotide-binding</keyword>
<evidence type="ECO:0000313" key="9">
    <source>
        <dbReference type="EMBL" id="CEN33275.1"/>
    </source>
</evidence>
<evidence type="ECO:0000256" key="6">
    <source>
        <dbReference type="SAM" id="Coils"/>
    </source>
</evidence>
<dbReference type="AlphaFoldDB" id="A0A0B7H1P3"/>
<dbReference type="PANTHER" id="PTHR43788:SF8">
    <property type="entry name" value="DNA-BINDING PROTEIN SMUBP-2"/>
    <property type="match status" value="1"/>
</dbReference>
<dbReference type="RefSeq" id="WP_041990755.1">
    <property type="nucleotide sequence ID" value="NZ_CDOD01000007.1"/>
</dbReference>
<dbReference type="PANTHER" id="PTHR43788">
    <property type="entry name" value="DNA2/NAM7 HELICASE FAMILY MEMBER"/>
    <property type="match status" value="1"/>
</dbReference>
<feature type="domain" description="DNA2/NAM7 helicase helicase" evidence="7">
    <location>
        <begin position="277"/>
        <end position="789"/>
    </location>
</feature>
<sequence>MPQKDILHFWRNVEIFNFPDLDKDSVIEIKNQLPWNTPKTIEKGKKRIHTLFFGEISKENIVNHIENLFPSKEKVLWEEKVSGFTCLSSIILDEKGQPDANSYTLASYVLGLNVLHNKRDISSVFQLLQNVQDEYSERFNILKNQDNENSKGEVITWDFINKEIDYLKQLTPWNTKEIKVYYLEKDVSINTELDAPFLNSFFLEDLNNLIDKKTELSLTLQDYLTLTPYQQKLDLIKNKEELFKTILPEYLTEGKWASSPQYGLCTAQLGAVNSIFKDLNNNSGLQGVNGPPGTGKTTLLLDVIAQIIVDRAKYITNIGTDNLFGKGVKLDFKDRYQYVYPLNTSLQKNFGIVVASNNNAAVENISKELPQLKKIDKKAFSNADYFGEFAKEELTGSENWGILAAALGNSENKSKFHNLFWKSFIKDKNGNSIVDKEVNNFQNYLVKIQSEQEKNPSKKREILSNFENAKNNFEKKLKEFNTFKMIAVDFHNRFDEFRKNIALKKELDISKIEKETAKNQFINDLKALEIRKNEKDKEQENVKISLNFHNNKKPIFFFFQKLFNTENYKKWNNEISEILSEFDSISSEIKQLNSQIEKKSSELNIIENQLKSIQNQLNQIERFEKEYENLKSQLTQDYKIEEKNLFDEKFYGKDLKEIHLLSPYHSEFVAKLRSEIFLNALEVHKYAILANAKQFKNNLNAFFEMIIGRAKIDEELMQSLWDTFFFCVPVVSTSLASASKLFPNMAKNQIGWLLIDEAGQTTPQSVAGLIQRSKRCVIVGDPIQVEPVVTIPKTLVDGLIKHQNIDSVWSPYNGSAQQLADRISKYGTQMGDVWTGFPLRTHRRCFNPMFDIANEIAYENQMVKGTKDKNEQEYIGESYWFDVAGNGSGGSQVINEEIELLKEKISELRKTYLGDIYVISPFKAVADKCRGALNNFENVQCGTIHTFQGKEADVVFLVLGSHPDKVGSRQWASTKPNMLNVALTRAKKRCYVIGNKELWGQQPYFSVMAETMQ</sequence>
<dbReference type="Proteomes" id="UP000038055">
    <property type="component" value="Unassembled WGS sequence"/>
</dbReference>
<name>A0A0B7H1P3_9FLAO</name>
<keyword evidence="3" id="KW-0378">Hydrolase</keyword>
<feature type="coiled-coil region" evidence="6">
    <location>
        <begin position="582"/>
        <end position="644"/>
    </location>
</feature>
<evidence type="ECO:0000256" key="3">
    <source>
        <dbReference type="ARBA" id="ARBA00022801"/>
    </source>
</evidence>
<evidence type="ECO:0000313" key="10">
    <source>
        <dbReference type="Proteomes" id="UP000038055"/>
    </source>
</evidence>
<dbReference type="Gene3D" id="3.40.50.300">
    <property type="entry name" value="P-loop containing nucleotide triphosphate hydrolases"/>
    <property type="match status" value="2"/>
</dbReference>
<feature type="domain" description="DNA2/NAM7 helicase-like C-terminal" evidence="8">
    <location>
        <begin position="839"/>
        <end position="996"/>
    </location>
</feature>
<evidence type="ECO:0000256" key="5">
    <source>
        <dbReference type="ARBA" id="ARBA00022840"/>
    </source>
</evidence>
<dbReference type="InterPro" id="IPR041679">
    <property type="entry name" value="DNA2/NAM7-like_C"/>
</dbReference>
<dbReference type="GO" id="GO:0016787">
    <property type="term" value="F:hydrolase activity"/>
    <property type="evidence" value="ECO:0007669"/>
    <property type="project" value="UniProtKB-KW"/>
</dbReference>
<dbReference type="Pfam" id="PF13087">
    <property type="entry name" value="AAA_12"/>
    <property type="match status" value="1"/>
</dbReference>
<evidence type="ECO:0000259" key="8">
    <source>
        <dbReference type="Pfam" id="PF13087"/>
    </source>
</evidence>
<comment type="similarity">
    <text evidence="1">Belongs to the DNA2/NAM7 helicase family.</text>
</comment>
<evidence type="ECO:0000256" key="2">
    <source>
        <dbReference type="ARBA" id="ARBA00022741"/>
    </source>
</evidence>
<dbReference type="EMBL" id="CDOD01000007">
    <property type="protein sequence ID" value="CEN33275.1"/>
    <property type="molecule type" value="Genomic_DNA"/>
</dbReference>
<dbReference type="GO" id="GO:0003678">
    <property type="term" value="F:DNA helicase activity"/>
    <property type="evidence" value="ECO:0007669"/>
    <property type="project" value="UniProtKB-ARBA"/>
</dbReference>
<evidence type="ECO:0008006" key="11">
    <source>
        <dbReference type="Google" id="ProtNLM"/>
    </source>
</evidence>
<keyword evidence="5" id="KW-0067">ATP-binding</keyword>
<organism evidence="9 10">
    <name type="scientific">Capnocytophaga cynodegmi</name>
    <dbReference type="NCBI Taxonomy" id="28189"/>
    <lineage>
        <taxon>Bacteria</taxon>
        <taxon>Pseudomonadati</taxon>
        <taxon>Bacteroidota</taxon>
        <taxon>Flavobacteriia</taxon>
        <taxon>Flavobacteriales</taxon>
        <taxon>Flavobacteriaceae</taxon>
        <taxon>Capnocytophaga</taxon>
    </lineage>
</organism>
<keyword evidence="4" id="KW-0347">Helicase</keyword>
<dbReference type="InterPro" id="IPR047187">
    <property type="entry name" value="SF1_C_Upf1"/>
</dbReference>
<proteinExistence type="inferred from homology"/>
<dbReference type="SUPFAM" id="SSF52540">
    <property type="entry name" value="P-loop containing nucleoside triphosphate hydrolases"/>
    <property type="match status" value="1"/>
</dbReference>
<keyword evidence="10" id="KW-1185">Reference proteome</keyword>
<evidence type="ECO:0000256" key="4">
    <source>
        <dbReference type="ARBA" id="ARBA00022806"/>
    </source>
</evidence>
<dbReference type="GO" id="GO:0005524">
    <property type="term" value="F:ATP binding"/>
    <property type="evidence" value="ECO:0007669"/>
    <property type="project" value="UniProtKB-KW"/>
</dbReference>
<gene>
    <name evidence="9" type="ORF">CCYN2B_150030</name>
</gene>
<reference evidence="10" key="1">
    <citation type="submission" date="2015-01" db="EMBL/GenBank/DDBJ databases">
        <authorList>
            <person name="MANFREDI Pablo"/>
        </authorList>
    </citation>
    <scope>NUCLEOTIDE SEQUENCE [LARGE SCALE GENOMIC DNA]</scope>
    <source>
        <strain evidence="10">Ccyn2B</strain>
    </source>
</reference>
<dbReference type="InterPro" id="IPR041677">
    <property type="entry name" value="DNA2/NAM7_AAA_11"/>
</dbReference>
<dbReference type="CDD" id="cd18808">
    <property type="entry name" value="SF1_C_Upf1"/>
    <property type="match status" value="1"/>
</dbReference>
<keyword evidence="6" id="KW-0175">Coiled coil</keyword>
<evidence type="ECO:0000256" key="1">
    <source>
        <dbReference type="ARBA" id="ARBA00007913"/>
    </source>
</evidence>
<feature type="coiled-coil region" evidence="6">
    <location>
        <begin position="500"/>
        <end position="538"/>
    </location>
</feature>
<accession>A0A0B7H1P3</accession>
<protein>
    <recommendedName>
        <fullName evidence="11">DNA2/NAM7 helicase-like C-terminal domain-containing protein</fullName>
    </recommendedName>
</protein>
<dbReference type="InterPro" id="IPR050534">
    <property type="entry name" value="Coronavir_polyprotein_1ab"/>
</dbReference>